<gene>
    <name evidence="7" type="ORF">GCM10011354_32400</name>
</gene>
<dbReference type="Gene3D" id="3.40.640.10">
    <property type="entry name" value="Type I PLP-dependent aspartate aminotransferase-like (Major domain)"/>
    <property type="match status" value="1"/>
</dbReference>
<keyword evidence="3" id="KW-0805">Transcription regulation</keyword>
<dbReference type="CDD" id="cd00609">
    <property type="entry name" value="AAT_like"/>
    <property type="match status" value="1"/>
</dbReference>
<dbReference type="CDD" id="cd07377">
    <property type="entry name" value="WHTH_GntR"/>
    <property type="match status" value="1"/>
</dbReference>
<comment type="similarity">
    <text evidence="1">In the C-terminal section; belongs to the class-I pyridoxal-phosphate-dependent aminotransferase family.</text>
</comment>
<evidence type="ECO:0000256" key="5">
    <source>
        <dbReference type="ARBA" id="ARBA00023163"/>
    </source>
</evidence>
<evidence type="ECO:0000256" key="4">
    <source>
        <dbReference type="ARBA" id="ARBA00023125"/>
    </source>
</evidence>
<dbReference type="InterPro" id="IPR015421">
    <property type="entry name" value="PyrdxlP-dep_Trfase_major"/>
</dbReference>
<keyword evidence="5" id="KW-0804">Transcription</keyword>
<evidence type="ECO:0000313" key="7">
    <source>
        <dbReference type="EMBL" id="GGI09100.1"/>
    </source>
</evidence>
<dbReference type="RefSeq" id="WP_165404054.1">
    <property type="nucleotide sequence ID" value="NZ_BMHA01000014.1"/>
</dbReference>
<dbReference type="GO" id="GO:0003700">
    <property type="term" value="F:DNA-binding transcription factor activity"/>
    <property type="evidence" value="ECO:0007669"/>
    <property type="project" value="InterPro"/>
</dbReference>
<sequence length="481" mass="51713">MEAYELRSVLGDWQQGTGRPADRLTRAVQDAVDDGRLAVGTRLPAERPLAEALQVSRGLVARVYGRLREQGVVHTRHGSGTVVGSAEDRTRSANRLAADGLSAAVAGGALDGIDLRIAAWDADEAVVADLYVPSTEQLRAAARDSSGYWPLGHPWLRRAIAEHATRQGLPTDPEQVLVTAGAQQAVDVLLTALLVPGDPVLVEEVSWPGLTELLTLRHLRASIVPETAVDPVALLRALRERRADVAFLIPSHHNPTGTVLPAHVRRQVVEAAAEGGVLLIDDLTFHELWIDEPPPAPLAAIVPELADSVVSVGSLSKLVWGGVRVGWIRAEPALLPQLVRIKTALDLGMSLSPQLAAAEILGRIEPMLVRRRGWLRERRDVLVEALHTGLPDWRFTPPAGGMSMWVDLGGVSGDVVAAAAAAHRVLVPPARACSTSGRDLDRIRLTLSRPPDELREAVRRLALAWDDVRGGRLPRVGMPIG</sequence>
<dbReference type="SUPFAM" id="SSF46785">
    <property type="entry name" value="Winged helix' DNA-binding domain"/>
    <property type="match status" value="1"/>
</dbReference>
<dbReference type="InterPro" id="IPR015424">
    <property type="entry name" value="PyrdxlP-dep_Trfase"/>
</dbReference>
<dbReference type="Gene3D" id="1.10.10.10">
    <property type="entry name" value="Winged helix-like DNA-binding domain superfamily/Winged helix DNA-binding domain"/>
    <property type="match status" value="1"/>
</dbReference>
<dbReference type="SMART" id="SM00345">
    <property type="entry name" value="HTH_GNTR"/>
    <property type="match status" value="1"/>
</dbReference>
<reference evidence="7" key="1">
    <citation type="journal article" date="2014" name="Int. J. Syst. Evol. Microbiol.">
        <title>Complete genome sequence of Corynebacterium casei LMG S-19264T (=DSM 44701T), isolated from a smear-ripened cheese.</title>
        <authorList>
            <consortium name="US DOE Joint Genome Institute (JGI-PGF)"/>
            <person name="Walter F."/>
            <person name="Albersmeier A."/>
            <person name="Kalinowski J."/>
            <person name="Ruckert C."/>
        </authorList>
    </citation>
    <scope>NUCLEOTIDE SEQUENCE</scope>
    <source>
        <strain evidence="7">CGMCC 1.14988</strain>
    </source>
</reference>
<dbReference type="InterPro" id="IPR036388">
    <property type="entry name" value="WH-like_DNA-bd_sf"/>
</dbReference>
<comment type="caution">
    <text evidence="7">The sequence shown here is derived from an EMBL/GenBank/DDBJ whole genome shotgun (WGS) entry which is preliminary data.</text>
</comment>
<keyword evidence="2" id="KW-0663">Pyridoxal phosphate</keyword>
<keyword evidence="4" id="KW-0238">DNA-binding</keyword>
<dbReference type="SUPFAM" id="SSF53383">
    <property type="entry name" value="PLP-dependent transferases"/>
    <property type="match status" value="1"/>
</dbReference>
<protein>
    <submittedName>
        <fullName evidence="7">GntR family transcriptional regulator</fullName>
    </submittedName>
</protein>
<evidence type="ECO:0000259" key="6">
    <source>
        <dbReference type="PROSITE" id="PS50949"/>
    </source>
</evidence>
<keyword evidence="8" id="KW-1185">Reference proteome</keyword>
<feature type="domain" description="HTH gntR-type" evidence="6">
    <location>
        <begin position="18"/>
        <end position="86"/>
    </location>
</feature>
<evidence type="ECO:0000256" key="3">
    <source>
        <dbReference type="ARBA" id="ARBA00023015"/>
    </source>
</evidence>
<name>A0A8J3EVG6_9ACTN</name>
<accession>A0A8J3EVG6</accession>
<dbReference type="Pfam" id="PF00392">
    <property type="entry name" value="GntR"/>
    <property type="match status" value="1"/>
</dbReference>
<dbReference type="PANTHER" id="PTHR46577">
    <property type="entry name" value="HTH-TYPE TRANSCRIPTIONAL REGULATORY PROTEIN GABR"/>
    <property type="match status" value="1"/>
</dbReference>
<dbReference type="GO" id="GO:0030170">
    <property type="term" value="F:pyridoxal phosphate binding"/>
    <property type="evidence" value="ECO:0007669"/>
    <property type="project" value="InterPro"/>
</dbReference>
<dbReference type="GO" id="GO:0003677">
    <property type="term" value="F:DNA binding"/>
    <property type="evidence" value="ECO:0007669"/>
    <property type="project" value="UniProtKB-KW"/>
</dbReference>
<evidence type="ECO:0000256" key="2">
    <source>
        <dbReference type="ARBA" id="ARBA00022898"/>
    </source>
</evidence>
<dbReference type="InterPro" id="IPR036390">
    <property type="entry name" value="WH_DNA-bd_sf"/>
</dbReference>
<dbReference type="EMBL" id="BMHA01000014">
    <property type="protein sequence ID" value="GGI09100.1"/>
    <property type="molecule type" value="Genomic_DNA"/>
</dbReference>
<dbReference type="InterPro" id="IPR004839">
    <property type="entry name" value="Aminotransferase_I/II_large"/>
</dbReference>
<dbReference type="InterPro" id="IPR000524">
    <property type="entry name" value="Tscrpt_reg_HTH_GntR"/>
</dbReference>
<organism evidence="7 8">
    <name type="scientific">Egicoccus halophilus</name>
    <dbReference type="NCBI Taxonomy" id="1670830"/>
    <lineage>
        <taxon>Bacteria</taxon>
        <taxon>Bacillati</taxon>
        <taxon>Actinomycetota</taxon>
        <taxon>Nitriliruptoria</taxon>
        <taxon>Egicoccales</taxon>
        <taxon>Egicoccaceae</taxon>
        <taxon>Egicoccus</taxon>
    </lineage>
</organism>
<dbReference type="PROSITE" id="PS50949">
    <property type="entry name" value="HTH_GNTR"/>
    <property type="match status" value="1"/>
</dbReference>
<dbReference type="AlphaFoldDB" id="A0A8J3EVG6"/>
<dbReference type="Pfam" id="PF00155">
    <property type="entry name" value="Aminotran_1_2"/>
    <property type="match status" value="1"/>
</dbReference>
<reference evidence="7" key="2">
    <citation type="submission" date="2020-09" db="EMBL/GenBank/DDBJ databases">
        <authorList>
            <person name="Sun Q."/>
            <person name="Zhou Y."/>
        </authorList>
    </citation>
    <scope>NUCLEOTIDE SEQUENCE</scope>
    <source>
        <strain evidence="7">CGMCC 1.14988</strain>
    </source>
</reference>
<proteinExistence type="inferred from homology"/>
<dbReference type="InterPro" id="IPR051446">
    <property type="entry name" value="HTH_trans_reg/aminotransferase"/>
</dbReference>
<evidence type="ECO:0000256" key="1">
    <source>
        <dbReference type="ARBA" id="ARBA00005384"/>
    </source>
</evidence>
<dbReference type="PANTHER" id="PTHR46577:SF1">
    <property type="entry name" value="HTH-TYPE TRANSCRIPTIONAL REGULATORY PROTEIN GABR"/>
    <property type="match status" value="1"/>
</dbReference>
<evidence type="ECO:0000313" key="8">
    <source>
        <dbReference type="Proteomes" id="UP000650511"/>
    </source>
</evidence>
<dbReference type="Proteomes" id="UP000650511">
    <property type="component" value="Unassembled WGS sequence"/>
</dbReference>